<keyword evidence="3" id="KW-1185">Reference proteome</keyword>
<dbReference type="InterPro" id="IPR009072">
    <property type="entry name" value="Histone-fold"/>
</dbReference>
<feature type="region of interest" description="Disordered" evidence="1">
    <location>
        <begin position="104"/>
        <end position="124"/>
    </location>
</feature>
<evidence type="ECO:0000256" key="1">
    <source>
        <dbReference type="SAM" id="MobiDB-lite"/>
    </source>
</evidence>
<organism evidence="2 3">
    <name type="scientific">Sorghum bicolor</name>
    <name type="common">Sorghum</name>
    <name type="synonym">Sorghum vulgare</name>
    <dbReference type="NCBI Taxonomy" id="4558"/>
    <lineage>
        <taxon>Eukaryota</taxon>
        <taxon>Viridiplantae</taxon>
        <taxon>Streptophyta</taxon>
        <taxon>Embryophyta</taxon>
        <taxon>Tracheophyta</taxon>
        <taxon>Spermatophyta</taxon>
        <taxon>Magnoliopsida</taxon>
        <taxon>Liliopsida</taxon>
        <taxon>Poales</taxon>
        <taxon>Poaceae</taxon>
        <taxon>PACMAD clade</taxon>
        <taxon>Panicoideae</taxon>
        <taxon>Andropogonodae</taxon>
        <taxon>Andropogoneae</taxon>
        <taxon>Sorghinae</taxon>
        <taxon>Sorghum</taxon>
    </lineage>
</organism>
<reference evidence="2 3" key="1">
    <citation type="journal article" date="2009" name="Nature">
        <title>The Sorghum bicolor genome and the diversification of grasses.</title>
        <authorList>
            <person name="Paterson A.H."/>
            <person name="Bowers J.E."/>
            <person name="Bruggmann R."/>
            <person name="Dubchak I."/>
            <person name="Grimwood J."/>
            <person name="Gundlach H."/>
            <person name="Haberer G."/>
            <person name="Hellsten U."/>
            <person name="Mitros T."/>
            <person name="Poliakov A."/>
            <person name="Schmutz J."/>
            <person name="Spannagl M."/>
            <person name="Tang H."/>
            <person name="Wang X."/>
            <person name="Wicker T."/>
            <person name="Bharti A.K."/>
            <person name="Chapman J."/>
            <person name="Feltus F.A."/>
            <person name="Gowik U."/>
            <person name="Grigoriev I.V."/>
            <person name="Lyons E."/>
            <person name="Maher C.A."/>
            <person name="Martis M."/>
            <person name="Narechania A."/>
            <person name="Otillar R.P."/>
            <person name="Penning B.W."/>
            <person name="Salamov A.A."/>
            <person name="Wang Y."/>
            <person name="Zhang L."/>
            <person name="Carpita N.C."/>
            <person name="Freeling M."/>
            <person name="Gingle A.R."/>
            <person name="Hash C.T."/>
            <person name="Keller B."/>
            <person name="Klein P."/>
            <person name="Kresovich S."/>
            <person name="McCann M.C."/>
            <person name="Ming R."/>
            <person name="Peterson D.G."/>
            <person name="Mehboob-ur-Rahman"/>
            <person name="Ware D."/>
            <person name="Westhoff P."/>
            <person name="Mayer K.F."/>
            <person name="Messing J."/>
            <person name="Rokhsar D.S."/>
        </authorList>
    </citation>
    <scope>NUCLEOTIDE SEQUENCE [LARGE SCALE GENOMIC DNA]</scope>
    <source>
        <strain evidence="3">cv. BTx623</strain>
    </source>
</reference>
<dbReference type="STRING" id="4558.A0A1W0VR95"/>
<dbReference type="SUPFAM" id="SSF47113">
    <property type="entry name" value="Histone-fold"/>
    <property type="match status" value="1"/>
</dbReference>
<dbReference type="Gene3D" id="1.10.20.10">
    <property type="entry name" value="Histone, subunit A"/>
    <property type="match status" value="1"/>
</dbReference>
<dbReference type="GO" id="GO:0006357">
    <property type="term" value="P:regulation of transcription by RNA polymerase II"/>
    <property type="evidence" value="ECO:0000318"/>
    <property type="project" value="GO_Central"/>
</dbReference>
<gene>
    <name evidence="2" type="ORF">SORBI_3010G029800</name>
</gene>
<reference evidence="3" key="2">
    <citation type="journal article" date="2018" name="Plant J.">
        <title>The Sorghum bicolor reference genome: improved assembly, gene annotations, a transcriptome atlas, and signatures of genome organization.</title>
        <authorList>
            <person name="McCormick R.F."/>
            <person name="Truong S.K."/>
            <person name="Sreedasyam A."/>
            <person name="Jenkins J."/>
            <person name="Shu S."/>
            <person name="Sims D."/>
            <person name="Kennedy M."/>
            <person name="Amirebrahimi M."/>
            <person name="Weers B.D."/>
            <person name="McKinley B."/>
            <person name="Mattison A."/>
            <person name="Morishige D.T."/>
            <person name="Grimwood J."/>
            <person name="Schmutz J."/>
            <person name="Mullet J.E."/>
        </authorList>
    </citation>
    <scope>NUCLEOTIDE SEQUENCE [LARGE SCALE GENOMIC DNA]</scope>
    <source>
        <strain evidence="3">cv. BTx623</strain>
    </source>
</reference>
<sequence length="124" mass="13860">MRIMSQVQPDDSSVTSDTKETMDCIMQFSVTLTLAAMQEGRRDRHLTITDANLIVGSSSLGLVDYVQLMTEYLRLYHDDPKGSKPLEEYTIPKGTITRILCQVLPQDPSSQGSPTVPRRPWTSA</sequence>
<evidence type="ECO:0000313" key="2">
    <source>
        <dbReference type="EMBL" id="OQU75794.1"/>
    </source>
</evidence>
<dbReference type="Gramene" id="OQU75794">
    <property type="protein sequence ID" value="OQU75794"/>
    <property type="gene ID" value="SORBI_3010G029800"/>
</dbReference>
<dbReference type="GO" id="GO:0000981">
    <property type="term" value="F:DNA-binding transcription factor activity, RNA polymerase II-specific"/>
    <property type="evidence" value="ECO:0000318"/>
    <property type="project" value="GO_Central"/>
</dbReference>
<proteinExistence type="predicted"/>
<dbReference type="AlphaFoldDB" id="A0A1W0VR95"/>
<evidence type="ECO:0000313" key="3">
    <source>
        <dbReference type="Proteomes" id="UP000000768"/>
    </source>
</evidence>
<dbReference type="GO" id="GO:0046982">
    <property type="term" value="F:protein heterodimerization activity"/>
    <property type="evidence" value="ECO:0007669"/>
    <property type="project" value="InterPro"/>
</dbReference>
<dbReference type="EMBL" id="CM000769">
    <property type="protein sequence ID" value="OQU75794.1"/>
    <property type="molecule type" value="Genomic_DNA"/>
</dbReference>
<accession>A0A1W0VR95</accession>
<evidence type="ECO:0008006" key="4">
    <source>
        <dbReference type="Google" id="ProtNLM"/>
    </source>
</evidence>
<dbReference type="InParanoid" id="A0A1W0VR95"/>
<protein>
    <recommendedName>
        <fullName evidence="4">Transcription factor CBF/NF-Y/archaeal histone domain-containing protein</fullName>
    </recommendedName>
</protein>
<dbReference type="Proteomes" id="UP000000768">
    <property type="component" value="Chromosome 10"/>
</dbReference>
<name>A0A1W0VR95_SORBI</name>
<dbReference type="GO" id="GO:0016602">
    <property type="term" value="C:CCAAT-binding factor complex"/>
    <property type="evidence" value="ECO:0000318"/>
    <property type="project" value="GO_Central"/>
</dbReference>